<dbReference type="AlphaFoldDB" id="A0A1S1QWX7"/>
<reference evidence="3" key="1">
    <citation type="submission" date="2016-07" db="EMBL/GenBank/DDBJ databases">
        <title>Sequence Frankia sp. strain CcI1.17.</title>
        <authorList>
            <person name="Ghodhbane-Gtari F."/>
            <person name="Swanson E."/>
            <person name="Gueddou A."/>
            <person name="Morris K."/>
            <person name="Hezbri K."/>
            <person name="Ktari A."/>
            <person name="Nouioui I."/>
            <person name="Abebe-Akele F."/>
            <person name="Simpson S."/>
            <person name="Thomas K."/>
            <person name="Gtari M."/>
            <person name="Tisa L.S."/>
            <person name="Hurst S."/>
        </authorList>
    </citation>
    <scope>NUCLEOTIDE SEQUENCE [LARGE SCALE GENOMIC DNA]</scope>
    <source>
        <strain evidence="3">Cc1.17</strain>
    </source>
</reference>
<evidence type="ECO:0000313" key="3">
    <source>
        <dbReference type="Proteomes" id="UP000179627"/>
    </source>
</evidence>
<evidence type="ECO:0000313" key="2">
    <source>
        <dbReference type="EMBL" id="OHV38039.1"/>
    </source>
</evidence>
<dbReference type="Pfam" id="PF13469">
    <property type="entry name" value="Sulfotransfer_3"/>
    <property type="match status" value="1"/>
</dbReference>
<dbReference type="OrthoDB" id="9777890at2"/>
<comment type="caution">
    <text evidence="2">The sequence shown here is derived from an EMBL/GenBank/DDBJ whole genome shotgun (WGS) entry which is preliminary data.</text>
</comment>
<gene>
    <name evidence="2" type="ORF">CC117_16440</name>
</gene>
<dbReference type="RefSeq" id="WP_071084338.1">
    <property type="nucleotide sequence ID" value="NZ_MBLM01000110.1"/>
</dbReference>
<dbReference type="Gene3D" id="3.40.50.300">
    <property type="entry name" value="P-loop containing nucleotide triphosphate hydrolases"/>
    <property type="match status" value="1"/>
</dbReference>
<name>A0A1S1QWX7_9ACTN</name>
<feature type="compositionally biased region" description="Basic and acidic residues" evidence="1">
    <location>
        <begin position="127"/>
        <end position="140"/>
    </location>
</feature>
<keyword evidence="3" id="KW-1185">Reference proteome</keyword>
<protein>
    <submittedName>
        <fullName evidence="2">Sulfotransferase</fullName>
    </submittedName>
</protein>
<keyword evidence="2" id="KW-0808">Transferase</keyword>
<dbReference type="SUPFAM" id="SSF52540">
    <property type="entry name" value="P-loop containing nucleoside triphosphate hydrolases"/>
    <property type="match status" value="1"/>
</dbReference>
<dbReference type="EMBL" id="MBLM01000110">
    <property type="protein sequence ID" value="OHV38039.1"/>
    <property type="molecule type" value="Genomic_DNA"/>
</dbReference>
<feature type="region of interest" description="Disordered" evidence="1">
    <location>
        <begin position="110"/>
        <end position="155"/>
    </location>
</feature>
<dbReference type="InterPro" id="IPR027417">
    <property type="entry name" value="P-loop_NTPase"/>
</dbReference>
<accession>A0A1S1QWX7</accession>
<dbReference type="Proteomes" id="UP000179627">
    <property type="component" value="Unassembled WGS sequence"/>
</dbReference>
<organism evidence="2 3">
    <name type="scientific">Parafrankia colletiae</name>
    <dbReference type="NCBI Taxonomy" id="573497"/>
    <lineage>
        <taxon>Bacteria</taxon>
        <taxon>Bacillati</taxon>
        <taxon>Actinomycetota</taxon>
        <taxon>Actinomycetes</taxon>
        <taxon>Frankiales</taxon>
        <taxon>Frankiaceae</taxon>
        <taxon>Parafrankia</taxon>
    </lineage>
</organism>
<evidence type="ECO:0000256" key="1">
    <source>
        <dbReference type="SAM" id="MobiDB-lite"/>
    </source>
</evidence>
<dbReference type="PANTHER" id="PTHR36451">
    <property type="entry name" value="PAPS-DEPENDENT SULFOTRANSFERASE STF3"/>
    <property type="match status" value="1"/>
</dbReference>
<sequence>MGLQDELLDEARAETGLTDFGDDSFREGLERLTRSLETEARLNTTGQAVLRKLLGGLLSQRLQVEDWYRRHPEIDDEAIVAPLIGLGLPRTGSTALSFLLAEDPRARSLRTWEASQPCPPPSTGDGLDSRLDDSRSDAEFRATSSPRRAKLVPASATGPTECHGLLALDFKAHYFQAFAYVPSYSKWLLESADLTTSYRYELRVLKLLQWGSPAQPWRLKCPAHLLFLAQLDEAFPDARFVMTHRDPAEVMVSSADLYAAVARSYCDEIDLRYLGALNVEHWSVGMERALAFRDSGADGRFYDIDFRAMQRRPLEEVRGLYAWLGEPVTEEFEAGMARWWRENAEKREANVHPEPATFGIDIDGIRPLFADYTARAARWAAR</sequence>
<dbReference type="PANTHER" id="PTHR36451:SF1">
    <property type="entry name" value="OMEGA-HYDROXY-BETA-DIHYDROMENAQUINONE-9 SULFOTRANSFERASE STF3"/>
    <property type="match status" value="1"/>
</dbReference>
<dbReference type="GO" id="GO:0016740">
    <property type="term" value="F:transferase activity"/>
    <property type="evidence" value="ECO:0007669"/>
    <property type="project" value="UniProtKB-KW"/>
</dbReference>
<proteinExistence type="predicted"/>
<dbReference type="InterPro" id="IPR052736">
    <property type="entry name" value="Stf3_sulfotransferase"/>
</dbReference>